<keyword evidence="3" id="KW-1133">Transmembrane helix</keyword>
<dbReference type="PANTHER" id="PTHR37422:SF17">
    <property type="entry name" value="O-ANTIGEN LIGASE"/>
    <property type="match status" value="1"/>
</dbReference>
<name>A0A2A8C059_9BACI</name>
<evidence type="ECO:0000259" key="5">
    <source>
        <dbReference type="Pfam" id="PF04932"/>
    </source>
</evidence>
<gene>
    <name evidence="6" type="ORF">CN613_23050</name>
</gene>
<evidence type="ECO:0000256" key="4">
    <source>
        <dbReference type="ARBA" id="ARBA00023136"/>
    </source>
</evidence>
<dbReference type="AlphaFoldDB" id="A0A2A8C059"/>
<evidence type="ECO:0000256" key="3">
    <source>
        <dbReference type="ARBA" id="ARBA00022989"/>
    </source>
</evidence>
<evidence type="ECO:0000313" key="6">
    <source>
        <dbReference type="EMBL" id="PEM66259.1"/>
    </source>
</evidence>
<keyword evidence="2" id="KW-0812">Transmembrane</keyword>
<dbReference type="PANTHER" id="PTHR37422">
    <property type="entry name" value="TEICHURONIC ACID BIOSYNTHESIS PROTEIN TUAE"/>
    <property type="match status" value="1"/>
</dbReference>
<sequence length="406" mass="47249">MERLQIKRNTSTLEVFLLLFFITLSKYNVSIGFSLKIYMIFLAVFFCIYFRDFYFRPLYHYEILLLLFYFTYCLSGAFSQYPEASIRVILGVILVLICYFIMRYMLEQASIPAIESSIANVGILFNMISLLLYMIGLQIIGGSPTGVEITSYGLLLDRDYPRLIGLLDDPNIFIFYNTLFFSFYLTHLKGFKHSFGFILCIITNLLTFSRGGIVALILVVILYIILADFLKKVKMIMIALLCLVVIYAACSFMQIDLNQIISSRINDFSSDKGSGRFELWEQAINYFMSHPLLGIGAFNFSDYYAFEHNEKLYVHNTYLEILVEAGIIGFLFYFSFLFLFIIKLFRTKLHNKEPFIILTLFSFLLQMVSLSLMINEALFSFLAIALKYISVYERKEAGFYDIHQKR</sequence>
<dbReference type="Proteomes" id="UP000219775">
    <property type="component" value="Unassembled WGS sequence"/>
</dbReference>
<dbReference type="RefSeq" id="WP_097849474.1">
    <property type="nucleotide sequence ID" value="NZ_NUBH01000068.1"/>
</dbReference>
<dbReference type="EMBL" id="NUDP01000096">
    <property type="protein sequence ID" value="PEM66259.1"/>
    <property type="molecule type" value="Genomic_DNA"/>
</dbReference>
<proteinExistence type="predicted"/>
<evidence type="ECO:0000256" key="2">
    <source>
        <dbReference type="ARBA" id="ARBA00022692"/>
    </source>
</evidence>
<keyword evidence="4" id="KW-0472">Membrane</keyword>
<comment type="subcellular location">
    <subcellularLocation>
        <location evidence="1">Membrane</location>
        <topology evidence="1">Multi-pass membrane protein</topology>
    </subcellularLocation>
</comment>
<organism evidence="6 7">
    <name type="scientific">Bacillus pseudomycoides</name>
    <dbReference type="NCBI Taxonomy" id="64104"/>
    <lineage>
        <taxon>Bacteria</taxon>
        <taxon>Bacillati</taxon>
        <taxon>Bacillota</taxon>
        <taxon>Bacilli</taxon>
        <taxon>Bacillales</taxon>
        <taxon>Bacillaceae</taxon>
        <taxon>Bacillus</taxon>
        <taxon>Bacillus cereus group</taxon>
    </lineage>
</organism>
<feature type="domain" description="O-antigen ligase-related" evidence="5">
    <location>
        <begin position="196"/>
        <end position="334"/>
    </location>
</feature>
<protein>
    <submittedName>
        <fullName evidence="6">Polysaccharide polymerase</fullName>
    </submittedName>
</protein>
<dbReference type="InterPro" id="IPR051533">
    <property type="entry name" value="WaaL-like"/>
</dbReference>
<dbReference type="InterPro" id="IPR007016">
    <property type="entry name" value="O-antigen_ligase-rel_domated"/>
</dbReference>
<reference evidence="6 7" key="1">
    <citation type="submission" date="2017-09" db="EMBL/GenBank/DDBJ databases">
        <title>Large-scale bioinformatics analysis of Bacillus genomes uncovers conserved roles of natural products in bacterial physiology.</title>
        <authorList>
            <consortium name="Agbiome Team Llc"/>
            <person name="Bleich R.M."/>
            <person name="Grubbs K.J."/>
            <person name="Santa Maria K.C."/>
            <person name="Allen S.E."/>
            <person name="Farag S."/>
            <person name="Shank E.A."/>
            <person name="Bowers A."/>
        </authorList>
    </citation>
    <scope>NUCLEOTIDE SEQUENCE [LARGE SCALE GENOMIC DNA]</scope>
    <source>
        <strain evidence="6 7">AFS009893</strain>
    </source>
</reference>
<evidence type="ECO:0000313" key="7">
    <source>
        <dbReference type="Proteomes" id="UP000219775"/>
    </source>
</evidence>
<accession>A0A2A8C059</accession>
<evidence type="ECO:0000256" key="1">
    <source>
        <dbReference type="ARBA" id="ARBA00004141"/>
    </source>
</evidence>
<comment type="caution">
    <text evidence="6">The sequence shown here is derived from an EMBL/GenBank/DDBJ whole genome shotgun (WGS) entry which is preliminary data.</text>
</comment>
<dbReference type="GO" id="GO:0016020">
    <property type="term" value="C:membrane"/>
    <property type="evidence" value="ECO:0007669"/>
    <property type="project" value="UniProtKB-SubCell"/>
</dbReference>
<dbReference type="Pfam" id="PF04932">
    <property type="entry name" value="Wzy_C"/>
    <property type="match status" value="1"/>
</dbReference>